<feature type="region of interest" description="Disordered" evidence="3">
    <location>
        <begin position="70"/>
        <end position="111"/>
    </location>
</feature>
<dbReference type="Proteomes" id="UP001445076">
    <property type="component" value="Unassembled WGS sequence"/>
</dbReference>
<evidence type="ECO:0000259" key="4">
    <source>
        <dbReference type="PROSITE" id="PS50004"/>
    </source>
</evidence>
<evidence type="ECO:0000313" key="6">
    <source>
        <dbReference type="Proteomes" id="UP001445076"/>
    </source>
</evidence>
<dbReference type="PANTHER" id="PTHR45911">
    <property type="entry name" value="C2 DOMAIN-CONTAINING PROTEIN"/>
    <property type="match status" value="1"/>
</dbReference>
<evidence type="ECO:0000256" key="1">
    <source>
        <dbReference type="ARBA" id="ARBA00022723"/>
    </source>
</evidence>
<dbReference type="SUPFAM" id="SSF49562">
    <property type="entry name" value="C2 domain (Calcium/lipid-binding domain, CaLB)"/>
    <property type="match status" value="1"/>
</dbReference>
<evidence type="ECO:0000256" key="2">
    <source>
        <dbReference type="ARBA" id="ARBA00022837"/>
    </source>
</evidence>
<name>A0AAW0X696_CHEQU</name>
<dbReference type="Pfam" id="PF00168">
    <property type="entry name" value="C2"/>
    <property type="match status" value="1"/>
</dbReference>
<gene>
    <name evidence="5" type="ORF">OTU49_003260</name>
</gene>
<dbReference type="PROSITE" id="PS50004">
    <property type="entry name" value="C2"/>
    <property type="match status" value="1"/>
</dbReference>
<keyword evidence="2" id="KW-0106">Calcium</keyword>
<dbReference type="Gene3D" id="2.60.40.150">
    <property type="entry name" value="C2 domain"/>
    <property type="match status" value="1"/>
</dbReference>
<proteinExistence type="predicted"/>
<sequence>ETLKKNLETPLHTHSLLVPTLSNRPRTNSEPSDAGTDDDSSSQHSQEEKNEFHCLLEVEHKNLFGNLFSSRRSSLAPPTDDSKTEETTLHPSPKLKAKDVLATPEGKGHKKLGDRLSKVAEYLQRGGSRLAEQQRRLKSQIWSSVVTIVLVEGKNLLPMDPDGTSDPYVKFRLGNEKYKSKIELHTLSPKWLEQFDFHLFEDQSQILEITVWDKDVRSKDDFMGKCSVDISQYEREITHHIWVDLDKGAGSLFLLLTISGTTSSETISDLHSYQENPK</sequence>
<feature type="region of interest" description="Disordered" evidence="3">
    <location>
        <begin position="1"/>
        <end position="50"/>
    </location>
</feature>
<feature type="non-terminal residue" evidence="5">
    <location>
        <position position="1"/>
    </location>
</feature>
<protein>
    <recommendedName>
        <fullName evidence="4">C2 domain-containing protein</fullName>
    </recommendedName>
</protein>
<dbReference type="AlphaFoldDB" id="A0AAW0X696"/>
<keyword evidence="6" id="KW-1185">Reference proteome</keyword>
<comment type="caution">
    <text evidence="5">The sequence shown here is derived from an EMBL/GenBank/DDBJ whole genome shotgun (WGS) entry which is preliminary data.</text>
</comment>
<evidence type="ECO:0000256" key="3">
    <source>
        <dbReference type="SAM" id="MobiDB-lite"/>
    </source>
</evidence>
<reference evidence="5 6" key="1">
    <citation type="journal article" date="2024" name="BMC Genomics">
        <title>Genome assembly of redclaw crayfish (Cherax quadricarinatus) provides insights into its immune adaptation and hypoxia tolerance.</title>
        <authorList>
            <person name="Liu Z."/>
            <person name="Zheng J."/>
            <person name="Li H."/>
            <person name="Fang K."/>
            <person name="Wang S."/>
            <person name="He J."/>
            <person name="Zhou D."/>
            <person name="Weng S."/>
            <person name="Chi M."/>
            <person name="Gu Z."/>
            <person name="He J."/>
            <person name="Li F."/>
            <person name="Wang M."/>
        </authorList>
    </citation>
    <scope>NUCLEOTIDE SEQUENCE [LARGE SCALE GENOMIC DNA]</scope>
    <source>
        <strain evidence="5">ZL_2023a</strain>
    </source>
</reference>
<feature type="compositionally biased region" description="Polar residues" evidence="3">
    <location>
        <begin position="20"/>
        <end position="31"/>
    </location>
</feature>
<dbReference type="PANTHER" id="PTHR45911:SF4">
    <property type="entry name" value="MULTIPLE C2 AND TRANSMEMBRANE DOMAIN-CONTAINING PROTEIN"/>
    <property type="match status" value="1"/>
</dbReference>
<feature type="domain" description="C2" evidence="4">
    <location>
        <begin position="124"/>
        <end position="243"/>
    </location>
</feature>
<dbReference type="InterPro" id="IPR000008">
    <property type="entry name" value="C2_dom"/>
</dbReference>
<accession>A0AAW0X696</accession>
<organism evidence="5 6">
    <name type="scientific">Cherax quadricarinatus</name>
    <name type="common">Australian red claw crayfish</name>
    <dbReference type="NCBI Taxonomy" id="27406"/>
    <lineage>
        <taxon>Eukaryota</taxon>
        <taxon>Metazoa</taxon>
        <taxon>Ecdysozoa</taxon>
        <taxon>Arthropoda</taxon>
        <taxon>Crustacea</taxon>
        <taxon>Multicrustacea</taxon>
        <taxon>Malacostraca</taxon>
        <taxon>Eumalacostraca</taxon>
        <taxon>Eucarida</taxon>
        <taxon>Decapoda</taxon>
        <taxon>Pleocyemata</taxon>
        <taxon>Astacidea</taxon>
        <taxon>Parastacoidea</taxon>
        <taxon>Parastacidae</taxon>
        <taxon>Cherax</taxon>
    </lineage>
</organism>
<dbReference type="SMART" id="SM00239">
    <property type="entry name" value="C2"/>
    <property type="match status" value="1"/>
</dbReference>
<dbReference type="GO" id="GO:0005509">
    <property type="term" value="F:calcium ion binding"/>
    <property type="evidence" value="ECO:0007669"/>
    <property type="project" value="TreeGrafter"/>
</dbReference>
<keyword evidence="1" id="KW-0479">Metal-binding</keyword>
<dbReference type="EMBL" id="JARKIK010000035">
    <property type="protein sequence ID" value="KAK8739907.1"/>
    <property type="molecule type" value="Genomic_DNA"/>
</dbReference>
<feature type="non-terminal residue" evidence="5">
    <location>
        <position position="278"/>
    </location>
</feature>
<dbReference type="GO" id="GO:0046928">
    <property type="term" value="P:regulation of neurotransmitter secretion"/>
    <property type="evidence" value="ECO:0007669"/>
    <property type="project" value="TreeGrafter"/>
</dbReference>
<dbReference type="PRINTS" id="PR00360">
    <property type="entry name" value="C2DOMAIN"/>
</dbReference>
<evidence type="ECO:0000313" key="5">
    <source>
        <dbReference type="EMBL" id="KAK8739907.1"/>
    </source>
</evidence>
<dbReference type="CDD" id="cd08376">
    <property type="entry name" value="C2B_MCTP_PRT"/>
    <property type="match status" value="1"/>
</dbReference>
<dbReference type="InterPro" id="IPR035892">
    <property type="entry name" value="C2_domain_sf"/>
</dbReference>
<dbReference type="GO" id="GO:0030672">
    <property type="term" value="C:synaptic vesicle membrane"/>
    <property type="evidence" value="ECO:0007669"/>
    <property type="project" value="TreeGrafter"/>
</dbReference>
<dbReference type="FunFam" id="2.60.40.150:FF:000050">
    <property type="entry name" value="Multiple C2 and transmembrane domain containing 1"/>
    <property type="match status" value="1"/>
</dbReference>